<dbReference type="InterPro" id="IPR019554">
    <property type="entry name" value="Soluble_ligand-bd"/>
</dbReference>
<evidence type="ECO:0000259" key="18">
    <source>
        <dbReference type="Pfam" id="PF22461"/>
    </source>
</evidence>
<dbReference type="Pfam" id="PF10531">
    <property type="entry name" value="SLBB"/>
    <property type="match status" value="1"/>
</dbReference>
<dbReference type="GO" id="GO:0046930">
    <property type="term" value="C:pore complex"/>
    <property type="evidence" value="ECO:0007669"/>
    <property type="project" value="UniProtKB-KW"/>
</dbReference>
<accession>A0A8J2XZ25</accession>
<name>A0A8J2XZ25_9BURK</name>
<keyword evidence="11" id="KW-0472">Membrane</keyword>
<evidence type="ECO:0000256" key="10">
    <source>
        <dbReference type="ARBA" id="ARBA00023114"/>
    </source>
</evidence>
<proteinExistence type="inferred from homology"/>
<dbReference type="GO" id="GO:0015288">
    <property type="term" value="F:porin activity"/>
    <property type="evidence" value="ECO:0007669"/>
    <property type="project" value="UniProtKB-KW"/>
</dbReference>
<dbReference type="InterPro" id="IPR003715">
    <property type="entry name" value="Poly_export_N"/>
</dbReference>
<gene>
    <name evidence="19" type="ORF">GCM10007205_12650</name>
</gene>
<evidence type="ECO:0000259" key="17">
    <source>
        <dbReference type="Pfam" id="PF10531"/>
    </source>
</evidence>
<feature type="domain" description="SLBB" evidence="18">
    <location>
        <begin position="102"/>
        <end position="181"/>
    </location>
</feature>
<feature type="domain" description="Polysaccharide export protein N-terminal" evidence="16">
    <location>
        <begin position="20"/>
        <end position="96"/>
    </location>
</feature>
<evidence type="ECO:0000256" key="4">
    <source>
        <dbReference type="ARBA" id="ARBA00022452"/>
    </source>
</evidence>
<feature type="domain" description="Soluble ligand binding" evidence="17">
    <location>
        <begin position="187"/>
        <end position="238"/>
    </location>
</feature>
<evidence type="ECO:0000256" key="3">
    <source>
        <dbReference type="ARBA" id="ARBA00022448"/>
    </source>
</evidence>
<reference evidence="19" key="2">
    <citation type="submission" date="2020-09" db="EMBL/GenBank/DDBJ databases">
        <authorList>
            <person name="Sun Q."/>
            <person name="Sedlacek I."/>
        </authorList>
    </citation>
    <scope>NUCLEOTIDE SEQUENCE</scope>
    <source>
        <strain evidence="19">CCM 7086</strain>
    </source>
</reference>
<feature type="signal peptide" evidence="15">
    <location>
        <begin position="1"/>
        <end position="22"/>
    </location>
</feature>
<organism evidence="19 20">
    <name type="scientific">Oxalicibacterium flavum</name>
    <dbReference type="NCBI Taxonomy" id="179467"/>
    <lineage>
        <taxon>Bacteria</taxon>
        <taxon>Pseudomonadati</taxon>
        <taxon>Pseudomonadota</taxon>
        <taxon>Betaproteobacteria</taxon>
        <taxon>Burkholderiales</taxon>
        <taxon>Oxalobacteraceae</taxon>
        <taxon>Oxalicibacterium</taxon>
    </lineage>
</organism>
<evidence type="ECO:0000313" key="20">
    <source>
        <dbReference type="Proteomes" id="UP000620266"/>
    </source>
</evidence>
<evidence type="ECO:0000256" key="15">
    <source>
        <dbReference type="SAM" id="SignalP"/>
    </source>
</evidence>
<evidence type="ECO:0000313" key="19">
    <source>
        <dbReference type="EMBL" id="GGC04916.1"/>
    </source>
</evidence>
<evidence type="ECO:0000256" key="6">
    <source>
        <dbReference type="ARBA" id="ARBA00022692"/>
    </source>
</evidence>
<dbReference type="Pfam" id="PF22461">
    <property type="entry name" value="SLBB_2"/>
    <property type="match status" value="1"/>
</dbReference>
<dbReference type="InterPro" id="IPR049712">
    <property type="entry name" value="Poly_export"/>
</dbReference>
<dbReference type="RefSeq" id="WP_188395333.1">
    <property type="nucleotide sequence ID" value="NZ_BMCG01000002.1"/>
</dbReference>
<dbReference type="Gene3D" id="3.30.1950.10">
    <property type="entry name" value="wza like domain"/>
    <property type="match status" value="1"/>
</dbReference>
<dbReference type="Proteomes" id="UP000620266">
    <property type="component" value="Unassembled WGS sequence"/>
</dbReference>
<evidence type="ECO:0000256" key="9">
    <source>
        <dbReference type="ARBA" id="ARBA00023065"/>
    </source>
</evidence>
<dbReference type="AlphaFoldDB" id="A0A8J2XZ25"/>
<evidence type="ECO:0000256" key="7">
    <source>
        <dbReference type="ARBA" id="ARBA00022729"/>
    </source>
</evidence>
<dbReference type="NCBIfam" id="TIGR03028">
    <property type="entry name" value="EpsE"/>
    <property type="match status" value="1"/>
</dbReference>
<dbReference type="Pfam" id="PF02563">
    <property type="entry name" value="Poly_export"/>
    <property type="match status" value="1"/>
</dbReference>
<comment type="subcellular location">
    <subcellularLocation>
        <location evidence="1">Cell outer membrane</location>
        <topology evidence="1">Multi-pass membrane protein</topology>
    </subcellularLocation>
</comment>
<evidence type="ECO:0000259" key="16">
    <source>
        <dbReference type="Pfam" id="PF02563"/>
    </source>
</evidence>
<dbReference type="PANTHER" id="PTHR33619">
    <property type="entry name" value="POLYSACCHARIDE EXPORT PROTEIN GFCE-RELATED"/>
    <property type="match status" value="1"/>
</dbReference>
<feature type="chain" id="PRO_5035225919" description="Polysaccharide export protein EpsE" evidence="15">
    <location>
        <begin position="23"/>
        <end position="261"/>
    </location>
</feature>
<dbReference type="PANTHER" id="PTHR33619:SF3">
    <property type="entry name" value="POLYSACCHARIDE EXPORT PROTEIN GFCE-RELATED"/>
    <property type="match status" value="1"/>
</dbReference>
<keyword evidence="9" id="KW-0406">Ion transport</keyword>
<evidence type="ECO:0000256" key="2">
    <source>
        <dbReference type="ARBA" id="ARBA00009450"/>
    </source>
</evidence>
<dbReference type="EMBL" id="BMCG01000002">
    <property type="protein sequence ID" value="GGC04916.1"/>
    <property type="molecule type" value="Genomic_DNA"/>
</dbReference>
<dbReference type="Gene3D" id="3.10.560.10">
    <property type="entry name" value="Outer membrane lipoprotein wza domain like"/>
    <property type="match status" value="2"/>
</dbReference>
<keyword evidence="8" id="KW-0625">Polysaccharide transport</keyword>
<comment type="caution">
    <text evidence="19">The sequence shown here is derived from an EMBL/GenBank/DDBJ whole genome shotgun (WGS) entry which is preliminary data.</text>
</comment>
<keyword evidence="7 15" id="KW-0732">Signal</keyword>
<sequence length="261" mass="28432">MKKLFMTLYAFAMLATGIPASANDLQLGPGDVLKISVYGNPDLAVETRVNDAGVISYPLVGDVEVGGLTPNAAERKIAGLLESGGFIRQPHVNLIVTQMQSQQLSVLGQVNKPGRIPVDGKRSLTDILAMAGGLNPDADDRVTLVRTKDGQTVRERFNLADIMRGDGAVNPELRPGDVVYVDRAPRFYIYGEVQRPGSYRLEEGMDVLQALSVGGGLSPRGTERGISVKRRDEQGVMQIMEVKQDDRVQVNDVIYVKESFF</sequence>
<evidence type="ECO:0000256" key="1">
    <source>
        <dbReference type="ARBA" id="ARBA00004571"/>
    </source>
</evidence>
<reference evidence="19" key="1">
    <citation type="journal article" date="2014" name="Int. J. Syst. Evol. Microbiol.">
        <title>Complete genome sequence of Corynebacterium casei LMG S-19264T (=DSM 44701T), isolated from a smear-ripened cheese.</title>
        <authorList>
            <consortium name="US DOE Joint Genome Institute (JGI-PGF)"/>
            <person name="Walter F."/>
            <person name="Albersmeier A."/>
            <person name="Kalinowski J."/>
            <person name="Ruckert C."/>
        </authorList>
    </citation>
    <scope>NUCLEOTIDE SEQUENCE</scope>
    <source>
        <strain evidence="19">CCM 7086</strain>
    </source>
</reference>
<keyword evidence="20" id="KW-1185">Reference proteome</keyword>
<keyword evidence="6" id="KW-0812">Transmembrane</keyword>
<keyword evidence="14" id="KW-0449">Lipoprotein</keyword>
<evidence type="ECO:0000256" key="14">
    <source>
        <dbReference type="ARBA" id="ARBA00023288"/>
    </source>
</evidence>
<evidence type="ECO:0000256" key="5">
    <source>
        <dbReference type="ARBA" id="ARBA00022597"/>
    </source>
</evidence>
<dbReference type="InterPro" id="IPR054765">
    <property type="entry name" value="SLBB_dom"/>
</dbReference>
<evidence type="ECO:0000256" key="12">
    <source>
        <dbReference type="ARBA" id="ARBA00023139"/>
    </source>
</evidence>
<keyword evidence="12" id="KW-0564">Palmitate</keyword>
<keyword evidence="3" id="KW-0813">Transport</keyword>
<comment type="similarity">
    <text evidence="2">Belongs to the BexD/CtrA/VexA family.</text>
</comment>
<evidence type="ECO:0000256" key="11">
    <source>
        <dbReference type="ARBA" id="ARBA00023136"/>
    </source>
</evidence>
<protein>
    <recommendedName>
        <fullName evidence="21">Polysaccharide export protein EpsE</fullName>
    </recommendedName>
</protein>
<dbReference type="GO" id="GO:0006811">
    <property type="term" value="P:monoatomic ion transport"/>
    <property type="evidence" value="ECO:0007669"/>
    <property type="project" value="UniProtKB-KW"/>
</dbReference>
<keyword evidence="13" id="KW-0998">Cell outer membrane</keyword>
<dbReference type="GO" id="GO:0015159">
    <property type="term" value="F:polysaccharide transmembrane transporter activity"/>
    <property type="evidence" value="ECO:0007669"/>
    <property type="project" value="InterPro"/>
</dbReference>
<evidence type="ECO:0008006" key="21">
    <source>
        <dbReference type="Google" id="ProtNLM"/>
    </source>
</evidence>
<keyword evidence="10" id="KW-0626">Porin</keyword>
<evidence type="ECO:0000256" key="8">
    <source>
        <dbReference type="ARBA" id="ARBA00023047"/>
    </source>
</evidence>
<dbReference type="GO" id="GO:0009279">
    <property type="term" value="C:cell outer membrane"/>
    <property type="evidence" value="ECO:0007669"/>
    <property type="project" value="UniProtKB-SubCell"/>
</dbReference>
<dbReference type="InterPro" id="IPR017478">
    <property type="entry name" value="Polysacc_export_EpsE"/>
</dbReference>
<keyword evidence="5" id="KW-0762">Sugar transport</keyword>
<keyword evidence="4" id="KW-1134">Transmembrane beta strand</keyword>
<evidence type="ECO:0000256" key="13">
    <source>
        <dbReference type="ARBA" id="ARBA00023237"/>
    </source>
</evidence>